<dbReference type="PANTHER" id="PTHR30024:SF21">
    <property type="entry name" value="ABC TRANSPORTER SUBSTRATE-BINDING PROTEIN"/>
    <property type="match status" value="1"/>
</dbReference>
<feature type="chain" id="PRO_5015873675" evidence="1">
    <location>
        <begin position="30"/>
        <end position="365"/>
    </location>
</feature>
<dbReference type="SUPFAM" id="SSF53850">
    <property type="entry name" value="Periplasmic binding protein-like II"/>
    <property type="match status" value="1"/>
</dbReference>
<protein>
    <submittedName>
        <fullName evidence="2">TetR family transcriptional regulator</fullName>
    </submittedName>
</protein>
<dbReference type="AlphaFoldDB" id="A0A2U8FUJ6"/>
<dbReference type="RefSeq" id="WP_109037531.1">
    <property type="nucleotide sequence ID" value="NZ_CP029210.1"/>
</dbReference>
<dbReference type="PANTHER" id="PTHR30024">
    <property type="entry name" value="ALIPHATIC SULFONATES-BINDING PROTEIN-RELATED"/>
    <property type="match status" value="1"/>
</dbReference>
<dbReference type="Gene3D" id="3.40.190.10">
    <property type="entry name" value="Periplasmic binding protein-like II"/>
    <property type="match status" value="2"/>
</dbReference>
<evidence type="ECO:0000313" key="2">
    <source>
        <dbReference type="EMBL" id="AWI54537.1"/>
    </source>
</evidence>
<gene>
    <name evidence="2" type="ORF">DEH84_14740</name>
</gene>
<dbReference type="EMBL" id="CP029210">
    <property type="protein sequence ID" value="AWI54537.1"/>
    <property type="molecule type" value="Genomic_DNA"/>
</dbReference>
<dbReference type="KEGG" id="aon:DEH84_14740"/>
<feature type="signal peptide" evidence="1">
    <location>
        <begin position="1"/>
        <end position="29"/>
    </location>
</feature>
<dbReference type="Proteomes" id="UP000244892">
    <property type="component" value="Chromosome"/>
</dbReference>
<name>A0A2U8FUJ6_9BURK</name>
<organism evidence="2 3">
    <name type="scientific">Aquabacterium olei</name>
    <dbReference type="NCBI Taxonomy" id="1296669"/>
    <lineage>
        <taxon>Bacteria</taxon>
        <taxon>Pseudomonadati</taxon>
        <taxon>Pseudomonadota</taxon>
        <taxon>Betaproteobacteria</taxon>
        <taxon>Burkholderiales</taxon>
        <taxon>Aquabacterium</taxon>
    </lineage>
</organism>
<sequence length="365" mass="40464">MKRRTFSAALASGLAAPALIGLTTGTARAQSGGKPATIRIGFPGAGTAGRPLPSSGFTANVVFRGELEQEFAADGIKIEWKYYVGAGPALNEAYANGLLDFCFGHGDLPLIVGRSTGLKHKILLSSGRGGDTYFVVPASSSAKSIKDLEGKILSCQKGTAGQLRLYRFLAHHGYKEPEKQFRIISQITDDRRASLATGNIAGALDTPFGLEARGIARTLDQIFDDPFQNVPGSVWVGEAFEQRHPDLVQRIVNRLVKTAHWSSQEANRETQYQLWTRAGDNTYIDNKRVWDRTKDLRNRITPLLDEYYTASIQRSVNEIKGHRLSRRDVSLDGWIEPKYLNHALREQKLETYWPTQDANGKFIRT</sequence>
<evidence type="ECO:0000313" key="3">
    <source>
        <dbReference type="Proteomes" id="UP000244892"/>
    </source>
</evidence>
<accession>A0A2U8FUJ6</accession>
<dbReference type="OrthoDB" id="9780180at2"/>
<keyword evidence="3" id="KW-1185">Reference proteome</keyword>
<reference evidence="2 3" key="1">
    <citation type="submission" date="2018-05" db="EMBL/GenBank/DDBJ databases">
        <title>complete genome sequence of Aquabacterium olei NBRC 110486.</title>
        <authorList>
            <person name="Tang B."/>
            <person name="Chang J."/>
            <person name="Zhang L."/>
            <person name="Yang H."/>
        </authorList>
    </citation>
    <scope>NUCLEOTIDE SEQUENCE [LARGE SCALE GENOMIC DNA]</scope>
    <source>
        <strain evidence="2 3">NBRC 110486</strain>
    </source>
</reference>
<evidence type="ECO:0000256" key="1">
    <source>
        <dbReference type="SAM" id="SignalP"/>
    </source>
</evidence>
<keyword evidence="1" id="KW-0732">Signal</keyword>
<proteinExistence type="predicted"/>